<keyword evidence="2" id="KW-0732">Signal</keyword>
<dbReference type="Proteomes" id="UP000004728">
    <property type="component" value="Unassembled WGS sequence"/>
</dbReference>
<dbReference type="AlphaFoldDB" id="F1ZAR9"/>
<organism evidence="3 4">
    <name type="scientific">Novosphingobium nitrogenifigens DSM 19370</name>
    <dbReference type="NCBI Taxonomy" id="983920"/>
    <lineage>
        <taxon>Bacteria</taxon>
        <taxon>Pseudomonadati</taxon>
        <taxon>Pseudomonadota</taxon>
        <taxon>Alphaproteobacteria</taxon>
        <taxon>Sphingomonadales</taxon>
        <taxon>Sphingomonadaceae</taxon>
        <taxon>Novosphingobium</taxon>
    </lineage>
</organism>
<gene>
    <name evidence="3" type="ORF">Y88_0348</name>
</gene>
<dbReference type="HOGENOM" id="CLU_055090_0_0_5"/>
<dbReference type="EMBL" id="AEWJ01000043">
    <property type="protein sequence ID" value="EGD58294.1"/>
    <property type="molecule type" value="Genomic_DNA"/>
</dbReference>
<accession>F1ZAR9</accession>
<name>F1ZAR9_9SPHN</name>
<proteinExistence type="predicted"/>
<dbReference type="PANTHER" id="PTHR30203:SF24">
    <property type="entry name" value="BLR4935 PROTEIN"/>
    <property type="match status" value="1"/>
</dbReference>
<sequence length="437" mass="46263">MRKAFSSALALTLALATGSALAAQDMPEAGLPSKADVLAALDAHPTVEAANARTDAARADARALSRGPHEFIVTGGYASRTVNDGTGVANGRFDEFEAQVTRPIRLPGKATLDRRIGAQGVTYAQNMAEDARHQTALLLAQSWWDWLGAASEATVDRQAVENYRAVLASVKRRAALRDASALEEDQANAALGTAQAQAERSSGRETVARARLFAQFPGFPLPAAAPDVPAPHIPDGGLAPMRQRILGRSHELAAAEALVGRADAQAARARKERTGDPSFGFRLFSEKGGMEKGGGVLFSMPFGGGYRSALADKAGAEASAAQADLQAVRRNIAETADADLADAQTSYSAWQQARGALDAQVAALQKTRRGQQLGEIGLSDVLLAERMVHEAFRTEATARTDAMRALTKIRIDSHELWIGDDDDKEPAKPAEDQPPAN</sequence>
<evidence type="ECO:0000256" key="1">
    <source>
        <dbReference type="SAM" id="MobiDB-lite"/>
    </source>
</evidence>
<dbReference type="GO" id="GO:0015562">
    <property type="term" value="F:efflux transmembrane transporter activity"/>
    <property type="evidence" value="ECO:0007669"/>
    <property type="project" value="InterPro"/>
</dbReference>
<protein>
    <submittedName>
        <fullName evidence="3">Outer membrane efflux protein</fullName>
    </submittedName>
</protein>
<dbReference type="OrthoDB" id="7452700at2"/>
<dbReference type="eggNOG" id="COG1538">
    <property type="taxonomic scope" value="Bacteria"/>
</dbReference>
<evidence type="ECO:0000313" key="3">
    <source>
        <dbReference type="EMBL" id="EGD58294.1"/>
    </source>
</evidence>
<comment type="caution">
    <text evidence="3">The sequence shown here is derived from an EMBL/GenBank/DDBJ whole genome shotgun (WGS) entry which is preliminary data.</text>
</comment>
<evidence type="ECO:0000313" key="4">
    <source>
        <dbReference type="Proteomes" id="UP000004728"/>
    </source>
</evidence>
<feature type="signal peptide" evidence="2">
    <location>
        <begin position="1"/>
        <end position="22"/>
    </location>
</feature>
<dbReference type="STRING" id="983920.Y88_0348"/>
<dbReference type="PANTHER" id="PTHR30203">
    <property type="entry name" value="OUTER MEMBRANE CATION EFFLUX PROTEIN"/>
    <property type="match status" value="1"/>
</dbReference>
<reference evidence="3 4" key="1">
    <citation type="journal article" date="2012" name="J. Bacteriol.">
        <title>Draft Genome Sequence of Novosphingobium nitrogenifigens Y88T.</title>
        <authorList>
            <person name="Strabala T.J."/>
            <person name="Macdonald L."/>
            <person name="Liu V."/>
            <person name="Smit A.M."/>
        </authorList>
    </citation>
    <scope>NUCLEOTIDE SEQUENCE [LARGE SCALE GENOMIC DNA]</scope>
    <source>
        <strain evidence="3 4">DSM 19370</strain>
    </source>
</reference>
<feature type="region of interest" description="Disordered" evidence="1">
    <location>
        <begin position="416"/>
        <end position="437"/>
    </location>
</feature>
<keyword evidence="4" id="KW-1185">Reference proteome</keyword>
<dbReference type="InterPro" id="IPR010131">
    <property type="entry name" value="MdtP/NodT-like"/>
</dbReference>
<dbReference type="Gene3D" id="1.20.1600.10">
    <property type="entry name" value="Outer membrane efflux proteins (OEP)"/>
    <property type="match status" value="1"/>
</dbReference>
<feature type="chain" id="PRO_5003274228" evidence="2">
    <location>
        <begin position="23"/>
        <end position="437"/>
    </location>
</feature>
<dbReference type="InParanoid" id="F1ZAR9"/>
<dbReference type="RefSeq" id="WP_008067049.1">
    <property type="nucleotide sequence ID" value="NZ_AQWK01000011.1"/>
</dbReference>
<dbReference type="SUPFAM" id="SSF56954">
    <property type="entry name" value="Outer membrane efflux proteins (OEP)"/>
    <property type="match status" value="1"/>
</dbReference>
<evidence type="ECO:0000256" key="2">
    <source>
        <dbReference type="SAM" id="SignalP"/>
    </source>
</evidence>